<evidence type="ECO:0000313" key="7">
    <source>
        <dbReference type="EMBL" id="PRW44534.1"/>
    </source>
</evidence>
<dbReference type="InterPro" id="IPR020818">
    <property type="entry name" value="Chaperonin_GroES"/>
</dbReference>
<evidence type="ECO:0000256" key="3">
    <source>
        <dbReference type="ARBA" id="ARBA00031971"/>
    </source>
</evidence>
<keyword evidence="8" id="KW-1185">Reference proteome</keyword>
<comment type="similarity">
    <text evidence="1 6">Belongs to the GroES chaperonin family.</text>
</comment>
<protein>
    <recommendedName>
        <fullName evidence="4">20 kDa chaperonin, chloroplastic</fullName>
    </recommendedName>
    <alternativeName>
        <fullName evidence="3">Chaperonin 10</fullName>
    </alternativeName>
    <alternativeName>
        <fullName evidence="5">Protein Cpn21</fullName>
    </alternativeName>
</protein>
<dbReference type="GO" id="GO:0005739">
    <property type="term" value="C:mitochondrion"/>
    <property type="evidence" value="ECO:0007669"/>
    <property type="project" value="TreeGrafter"/>
</dbReference>
<accession>A0A2P6TKB4</accession>
<dbReference type="GO" id="GO:0051087">
    <property type="term" value="F:protein-folding chaperone binding"/>
    <property type="evidence" value="ECO:0007669"/>
    <property type="project" value="TreeGrafter"/>
</dbReference>
<sequence>MVASVAMRAAVAAPARAALPARRRGALAVRAATALPAEVKTVTPVGDRVFVKAEEAESKTVGGILLPSSAQKRPTQGTVESAGSAKAVKAGDKVVYSKYAGTELELQGGNFVLLKEDDVIGLLPGGDDIAKLQPLQDRVLIEVVEAADQTSGGLLLTEGSKDKPTMGKVVAVGPGREEEGKAVKPKVDVGATVLYSKYSGTEFEGANDKQYIVVRDADIMAQLA</sequence>
<dbReference type="InterPro" id="IPR011032">
    <property type="entry name" value="GroES-like_sf"/>
</dbReference>
<evidence type="ECO:0000256" key="1">
    <source>
        <dbReference type="ARBA" id="ARBA00006975"/>
    </source>
</evidence>
<reference evidence="7 8" key="1">
    <citation type="journal article" date="2018" name="Plant J.">
        <title>Genome sequences of Chlorella sorokiniana UTEX 1602 and Micractinium conductrix SAG 241.80: implications to maltose excretion by a green alga.</title>
        <authorList>
            <person name="Arriola M.B."/>
            <person name="Velmurugan N."/>
            <person name="Zhang Y."/>
            <person name="Plunkett M.H."/>
            <person name="Hondzo H."/>
            <person name="Barney B.M."/>
        </authorList>
    </citation>
    <scope>NUCLEOTIDE SEQUENCE [LARGE SCALE GENOMIC DNA]</scope>
    <source>
        <strain evidence="8">UTEX 1602</strain>
    </source>
</reference>
<dbReference type="PRINTS" id="PR00297">
    <property type="entry name" value="CHAPERONIN10"/>
</dbReference>
<dbReference type="SMART" id="SM00883">
    <property type="entry name" value="Cpn10"/>
    <property type="match status" value="2"/>
</dbReference>
<dbReference type="AlphaFoldDB" id="A0A2P6TKB4"/>
<evidence type="ECO:0000256" key="2">
    <source>
        <dbReference type="ARBA" id="ARBA00023186"/>
    </source>
</evidence>
<dbReference type="GO" id="GO:0046872">
    <property type="term" value="F:metal ion binding"/>
    <property type="evidence" value="ECO:0007669"/>
    <property type="project" value="TreeGrafter"/>
</dbReference>
<dbReference type="OrthoDB" id="184876at2759"/>
<dbReference type="CDD" id="cd00320">
    <property type="entry name" value="cpn10"/>
    <property type="match status" value="2"/>
</dbReference>
<dbReference type="InterPro" id="IPR037124">
    <property type="entry name" value="Chaperonin_GroES_sf"/>
</dbReference>
<dbReference type="HAMAP" id="MF_00580">
    <property type="entry name" value="CH10"/>
    <property type="match status" value="2"/>
</dbReference>
<dbReference type="Proteomes" id="UP000239899">
    <property type="component" value="Unassembled WGS sequence"/>
</dbReference>
<dbReference type="FunFam" id="2.30.33.40:FF:000001">
    <property type="entry name" value="10 kDa chaperonin"/>
    <property type="match status" value="2"/>
</dbReference>
<dbReference type="SUPFAM" id="SSF50129">
    <property type="entry name" value="GroES-like"/>
    <property type="match status" value="2"/>
</dbReference>
<dbReference type="GO" id="GO:0044183">
    <property type="term" value="F:protein folding chaperone"/>
    <property type="evidence" value="ECO:0007669"/>
    <property type="project" value="InterPro"/>
</dbReference>
<dbReference type="GO" id="GO:0009507">
    <property type="term" value="C:chloroplast"/>
    <property type="evidence" value="ECO:0007669"/>
    <property type="project" value="TreeGrafter"/>
</dbReference>
<gene>
    <name evidence="7" type="ORF">C2E21_6752</name>
</gene>
<comment type="caution">
    <text evidence="7">The sequence shown here is derived from an EMBL/GenBank/DDBJ whole genome shotgun (WGS) entry which is preliminary data.</text>
</comment>
<dbReference type="Pfam" id="PF00166">
    <property type="entry name" value="Cpn10"/>
    <property type="match status" value="2"/>
</dbReference>
<dbReference type="PROSITE" id="PS00681">
    <property type="entry name" value="CHAPERONINS_CPN10"/>
    <property type="match status" value="1"/>
</dbReference>
<evidence type="ECO:0000256" key="4">
    <source>
        <dbReference type="ARBA" id="ARBA00073031"/>
    </source>
</evidence>
<keyword evidence="2 6" id="KW-0143">Chaperone</keyword>
<dbReference type="PANTHER" id="PTHR10772:SF63">
    <property type="entry name" value="20 KDA CHAPERONIN, CHLOROPLASTIC"/>
    <property type="match status" value="1"/>
</dbReference>
<dbReference type="GO" id="GO:0051082">
    <property type="term" value="F:unfolded protein binding"/>
    <property type="evidence" value="ECO:0007669"/>
    <property type="project" value="TreeGrafter"/>
</dbReference>
<evidence type="ECO:0000256" key="6">
    <source>
        <dbReference type="RuleBase" id="RU003479"/>
    </source>
</evidence>
<evidence type="ECO:0000313" key="8">
    <source>
        <dbReference type="Proteomes" id="UP000239899"/>
    </source>
</evidence>
<dbReference type="STRING" id="3076.A0A2P6TKB4"/>
<dbReference type="EMBL" id="LHPG02000013">
    <property type="protein sequence ID" value="PRW44534.1"/>
    <property type="molecule type" value="Genomic_DNA"/>
</dbReference>
<name>A0A2P6TKB4_CHLSO</name>
<dbReference type="GO" id="GO:0005524">
    <property type="term" value="F:ATP binding"/>
    <property type="evidence" value="ECO:0007669"/>
    <property type="project" value="InterPro"/>
</dbReference>
<proteinExistence type="inferred from homology"/>
<dbReference type="PANTHER" id="PTHR10772">
    <property type="entry name" value="10 KDA HEAT SHOCK PROTEIN"/>
    <property type="match status" value="1"/>
</dbReference>
<evidence type="ECO:0000256" key="5">
    <source>
        <dbReference type="ARBA" id="ARBA00079398"/>
    </source>
</evidence>
<dbReference type="Gene3D" id="2.30.33.40">
    <property type="entry name" value="GroES chaperonin"/>
    <property type="match status" value="2"/>
</dbReference>
<organism evidence="7 8">
    <name type="scientific">Chlorella sorokiniana</name>
    <name type="common">Freshwater green alga</name>
    <dbReference type="NCBI Taxonomy" id="3076"/>
    <lineage>
        <taxon>Eukaryota</taxon>
        <taxon>Viridiplantae</taxon>
        <taxon>Chlorophyta</taxon>
        <taxon>core chlorophytes</taxon>
        <taxon>Trebouxiophyceae</taxon>
        <taxon>Chlorellales</taxon>
        <taxon>Chlorellaceae</taxon>
        <taxon>Chlorella clade</taxon>
        <taxon>Chlorella</taxon>
    </lineage>
</organism>
<dbReference type="InterPro" id="IPR018369">
    <property type="entry name" value="Chaprnonin_Cpn10_CS"/>
</dbReference>